<gene>
    <name evidence="1" type="ORF">GCM10010912_34680</name>
</gene>
<sequence length="85" mass="9328">MNKGKPIETEMDKMIVLSELFGVSLDHLVKDVPSSTGGVERISSPPNVDLKSMFHYEYKSERTAAYRHAEKGGKITGCSGAQRGK</sequence>
<dbReference type="RefSeq" id="WP_189026991.1">
    <property type="nucleotide sequence ID" value="NZ_BMKR01000013.1"/>
</dbReference>
<accession>A0A917CF11</accession>
<comment type="caution">
    <text evidence="1">The sequence shown here is derived from an EMBL/GenBank/DDBJ whole genome shotgun (WGS) entry which is preliminary data.</text>
</comment>
<dbReference type="AlphaFoldDB" id="A0A917CF11"/>
<evidence type="ECO:0000313" key="1">
    <source>
        <dbReference type="EMBL" id="GGF86427.1"/>
    </source>
</evidence>
<reference evidence="1" key="2">
    <citation type="submission" date="2020-09" db="EMBL/GenBank/DDBJ databases">
        <authorList>
            <person name="Sun Q."/>
            <person name="Zhou Y."/>
        </authorList>
    </citation>
    <scope>NUCLEOTIDE SEQUENCE</scope>
    <source>
        <strain evidence="1">CGMCC 1.16134</strain>
    </source>
</reference>
<protein>
    <submittedName>
        <fullName evidence="1">Uncharacterized protein</fullName>
    </submittedName>
</protein>
<evidence type="ECO:0000313" key="2">
    <source>
        <dbReference type="Proteomes" id="UP000637643"/>
    </source>
</evidence>
<name>A0A917CF11_9BACL</name>
<organism evidence="1 2">
    <name type="scientific">Paenibacillus albidus</name>
    <dbReference type="NCBI Taxonomy" id="2041023"/>
    <lineage>
        <taxon>Bacteria</taxon>
        <taxon>Bacillati</taxon>
        <taxon>Bacillota</taxon>
        <taxon>Bacilli</taxon>
        <taxon>Bacillales</taxon>
        <taxon>Paenibacillaceae</taxon>
        <taxon>Paenibacillus</taxon>
    </lineage>
</organism>
<proteinExistence type="predicted"/>
<dbReference type="Proteomes" id="UP000637643">
    <property type="component" value="Unassembled WGS sequence"/>
</dbReference>
<keyword evidence="2" id="KW-1185">Reference proteome</keyword>
<dbReference type="EMBL" id="BMKR01000013">
    <property type="protein sequence ID" value="GGF86427.1"/>
    <property type="molecule type" value="Genomic_DNA"/>
</dbReference>
<reference evidence="1" key="1">
    <citation type="journal article" date="2014" name="Int. J. Syst. Evol. Microbiol.">
        <title>Complete genome sequence of Corynebacterium casei LMG S-19264T (=DSM 44701T), isolated from a smear-ripened cheese.</title>
        <authorList>
            <consortium name="US DOE Joint Genome Institute (JGI-PGF)"/>
            <person name="Walter F."/>
            <person name="Albersmeier A."/>
            <person name="Kalinowski J."/>
            <person name="Ruckert C."/>
        </authorList>
    </citation>
    <scope>NUCLEOTIDE SEQUENCE</scope>
    <source>
        <strain evidence="1">CGMCC 1.16134</strain>
    </source>
</reference>